<dbReference type="Proteomes" id="UP000275267">
    <property type="component" value="Unassembled WGS sequence"/>
</dbReference>
<dbReference type="STRING" id="4540.A0A3L6T994"/>
<dbReference type="InterPro" id="IPR000858">
    <property type="entry name" value="S_locus_glycoprot_dom"/>
</dbReference>
<proteinExistence type="predicted"/>
<gene>
    <name evidence="4" type="ORF">C2845_PM03G09820</name>
</gene>
<organism evidence="4 5">
    <name type="scientific">Panicum miliaceum</name>
    <name type="common">Proso millet</name>
    <name type="synonym">Broomcorn millet</name>
    <dbReference type="NCBI Taxonomy" id="4540"/>
    <lineage>
        <taxon>Eukaryota</taxon>
        <taxon>Viridiplantae</taxon>
        <taxon>Streptophyta</taxon>
        <taxon>Embryophyta</taxon>
        <taxon>Tracheophyta</taxon>
        <taxon>Spermatophyta</taxon>
        <taxon>Magnoliopsida</taxon>
        <taxon>Liliopsida</taxon>
        <taxon>Poales</taxon>
        <taxon>Poaceae</taxon>
        <taxon>PACMAD clade</taxon>
        <taxon>Panicoideae</taxon>
        <taxon>Panicodae</taxon>
        <taxon>Paniceae</taxon>
        <taxon>Panicinae</taxon>
        <taxon>Panicum</taxon>
        <taxon>Panicum sect. Panicum</taxon>
    </lineage>
</organism>
<feature type="domain" description="S-locus glycoprotein" evidence="3">
    <location>
        <begin position="25"/>
        <end position="85"/>
    </location>
</feature>
<evidence type="ECO:0000313" key="4">
    <source>
        <dbReference type="EMBL" id="RLN34804.1"/>
    </source>
</evidence>
<accession>A0A3L6T994</accession>
<keyword evidence="1" id="KW-0732">Signal</keyword>
<sequence length="103" mass="11402">MFSLELDPRGSSQYLLNWNGSEQYWSSGNWTGHAFAAVPEMTPTDASPLSKYTFGYVDGEDESYFIYDVTDESVVTRFLVDVTGLSPDSPELPSIIFSSASIL</sequence>
<evidence type="ECO:0000256" key="2">
    <source>
        <dbReference type="ARBA" id="ARBA00023157"/>
    </source>
</evidence>
<evidence type="ECO:0000259" key="3">
    <source>
        <dbReference type="Pfam" id="PF00954"/>
    </source>
</evidence>
<name>A0A3L6T994_PANMI</name>
<evidence type="ECO:0000256" key="1">
    <source>
        <dbReference type="ARBA" id="ARBA00022729"/>
    </source>
</evidence>
<dbReference type="AlphaFoldDB" id="A0A3L6T994"/>
<comment type="caution">
    <text evidence="4">The sequence shown here is derived from an EMBL/GenBank/DDBJ whole genome shotgun (WGS) entry which is preliminary data.</text>
</comment>
<dbReference type="GO" id="GO:0048544">
    <property type="term" value="P:recognition of pollen"/>
    <property type="evidence" value="ECO:0007669"/>
    <property type="project" value="InterPro"/>
</dbReference>
<dbReference type="Pfam" id="PF00954">
    <property type="entry name" value="S_locus_glycop"/>
    <property type="match status" value="1"/>
</dbReference>
<keyword evidence="2" id="KW-1015">Disulfide bond</keyword>
<protein>
    <recommendedName>
        <fullName evidence="3">S-locus glycoprotein domain-containing protein</fullName>
    </recommendedName>
</protein>
<dbReference type="EMBL" id="PQIB02000002">
    <property type="protein sequence ID" value="RLN34804.1"/>
    <property type="molecule type" value="Genomic_DNA"/>
</dbReference>
<evidence type="ECO:0000313" key="5">
    <source>
        <dbReference type="Proteomes" id="UP000275267"/>
    </source>
</evidence>
<keyword evidence="5" id="KW-1185">Reference proteome</keyword>
<reference evidence="5" key="1">
    <citation type="journal article" date="2019" name="Nat. Commun.">
        <title>The genome of broomcorn millet.</title>
        <authorList>
            <person name="Zou C."/>
            <person name="Miki D."/>
            <person name="Li D."/>
            <person name="Tang Q."/>
            <person name="Xiao L."/>
            <person name="Rajput S."/>
            <person name="Deng P."/>
            <person name="Jia W."/>
            <person name="Huang R."/>
            <person name="Zhang M."/>
            <person name="Sun Y."/>
            <person name="Hu J."/>
            <person name="Fu X."/>
            <person name="Schnable P.S."/>
            <person name="Li F."/>
            <person name="Zhang H."/>
            <person name="Feng B."/>
            <person name="Zhu X."/>
            <person name="Liu R."/>
            <person name="Schnable J.C."/>
            <person name="Zhu J.-K."/>
            <person name="Zhang H."/>
        </authorList>
    </citation>
    <scope>NUCLEOTIDE SEQUENCE [LARGE SCALE GENOMIC DNA]</scope>
</reference>
<dbReference type="OrthoDB" id="4062651at2759"/>